<dbReference type="AlphaFoldDB" id="A0A1F8AGW8"/>
<protein>
    <submittedName>
        <fullName evidence="1">Uncharacterized protein</fullName>
    </submittedName>
</protein>
<sequence>MSERFLRDLPEIDLVFPSTPGLEDVVEFLRNETFHGAVKHCVRCAYFTVIIGKKHPAFAGLTLDMESVLLGFEGANAARYFLQNHAEAPKWDKHRIQLVWDSIALQTTRSIAIRKQSEVHLMTLTIVEAFPRGDLMERGKKVMCGFCRDKPETTYDNLVGGFGLRFGYDGKGEGNDEYAKAHEEHSRLMGPLFAVWDEFSKYEE</sequence>
<proteinExistence type="predicted"/>
<dbReference type="GeneID" id="34443448"/>
<accession>A0A1F8AGW8</accession>
<gene>
    <name evidence="1" type="ORF">ABOM_000058</name>
</gene>
<comment type="caution">
    <text evidence="1">The sequence shown here is derived from an EMBL/GenBank/DDBJ whole genome shotgun (WGS) entry which is preliminary data.</text>
</comment>
<dbReference type="Proteomes" id="UP000179179">
    <property type="component" value="Unassembled WGS sequence"/>
</dbReference>
<dbReference type="RefSeq" id="XP_022394717.1">
    <property type="nucleotide sequence ID" value="XM_022527188.1"/>
</dbReference>
<reference evidence="1 2" key="1">
    <citation type="journal article" date="2016" name="Genome Biol. Evol.">
        <title>Draft genome sequence of an aflatoxigenic Aspergillus species, A. bombycis.</title>
        <authorList>
            <person name="Moore G.G."/>
            <person name="Mack B.M."/>
            <person name="Beltz S.B."/>
            <person name="Gilbert M.K."/>
        </authorList>
    </citation>
    <scope>NUCLEOTIDE SEQUENCE [LARGE SCALE GENOMIC DNA]</scope>
    <source>
        <strain evidence="2">NRRL 26010</strain>
    </source>
</reference>
<dbReference type="STRING" id="109264.A0A1F8AGW8"/>
<organism evidence="1 2">
    <name type="scientific">Aspergillus bombycis</name>
    <dbReference type="NCBI Taxonomy" id="109264"/>
    <lineage>
        <taxon>Eukaryota</taxon>
        <taxon>Fungi</taxon>
        <taxon>Dikarya</taxon>
        <taxon>Ascomycota</taxon>
        <taxon>Pezizomycotina</taxon>
        <taxon>Eurotiomycetes</taxon>
        <taxon>Eurotiomycetidae</taxon>
        <taxon>Eurotiales</taxon>
        <taxon>Aspergillaceae</taxon>
        <taxon>Aspergillus</taxon>
    </lineage>
</organism>
<keyword evidence="2" id="KW-1185">Reference proteome</keyword>
<evidence type="ECO:0000313" key="1">
    <source>
        <dbReference type="EMBL" id="OGM51000.1"/>
    </source>
</evidence>
<evidence type="ECO:0000313" key="2">
    <source>
        <dbReference type="Proteomes" id="UP000179179"/>
    </source>
</evidence>
<name>A0A1F8AGW8_9EURO</name>
<dbReference type="OrthoDB" id="2378324at2759"/>
<dbReference type="EMBL" id="LYCR01000001">
    <property type="protein sequence ID" value="OGM51000.1"/>
    <property type="molecule type" value="Genomic_DNA"/>
</dbReference>